<proteinExistence type="predicted"/>
<name>A0A9N8YT89_9GLOM</name>
<reference evidence="2" key="1">
    <citation type="submission" date="2021-06" db="EMBL/GenBank/DDBJ databases">
        <authorList>
            <person name="Kallberg Y."/>
            <person name="Tangrot J."/>
            <person name="Rosling A."/>
        </authorList>
    </citation>
    <scope>NUCLEOTIDE SEQUENCE</scope>
    <source>
        <strain evidence="2">BR232B</strain>
    </source>
</reference>
<sequence length="90" mass="10459">MATKDWPVAAGPQHGVRRRKQYDTPRRRLWRILTSVFLEVINMLHERLQAVPLFRSWDELINSAMAQLPQWGCNGTEGTSNTCRSLDDYT</sequence>
<accession>A0A9N8YT89</accession>
<protein>
    <submittedName>
        <fullName evidence="2">6796_t:CDS:1</fullName>
    </submittedName>
</protein>
<dbReference type="EMBL" id="CAJVPI010000002">
    <property type="protein sequence ID" value="CAG8451261.1"/>
    <property type="molecule type" value="Genomic_DNA"/>
</dbReference>
<gene>
    <name evidence="2" type="ORF">PBRASI_LOCUS46</name>
</gene>
<dbReference type="Proteomes" id="UP000789739">
    <property type="component" value="Unassembled WGS sequence"/>
</dbReference>
<evidence type="ECO:0000313" key="2">
    <source>
        <dbReference type="EMBL" id="CAG8451261.1"/>
    </source>
</evidence>
<comment type="caution">
    <text evidence="2">The sequence shown here is derived from an EMBL/GenBank/DDBJ whole genome shotgun (WGS) entry which is preliminary data.</text>
</comment>
<dbReference type="AlphaFoldDB" id="A0A9N8YT89"/>
<evidence type="ECO:0000313" key="3">
    <source>
        <dbReference type="Proteomes" id="UP000789739"/>
    </source>
</evidence>
<organism evidence="2 3">
    <name type="scientific">Paraglomus brasilianum</name>
    <dbReference type="NCBI Taxonomy" id="144538"/>
    <lineage>
        <taxon>Eukaryota</taxon>
        <taxon>Fungi</taxon>
        <taxon>Fungi incertae sedis</taxon>
        <taxon>Mucoromycota</taxon>
        <taxon>Glomeromycotina</taxon>
        <taxon>Glomeromycetes</taxon>
        <taxon>Paraglomerales</taxon>
        <taxon>Paraglomeraceae</taxon>
        <taxon>Paraglomus</taxon>
    </lineage>
</organism>
<feature type="region of interest" description="Disordered" evidence="1">
    <location>
        <begin position="1"/>
        <end position="20"/>
    </location>
</feature>
<keyword evidence="3" id="KW-1185">Reference proteome</keyword>
<evidence type="ECO:0000256" key="1">
    <source>
        <dbReference type="SAM" id="MobiDB-lite"/>
    </source>
</evidence>